<dbReference type="InterPro" id="IPR002347">
    <property type="entry name" value="SDR_fam"/>
</dbReference>
<evidence type="ECO:0000256" key="2">
    <source>
        <dbReference type="ARBA" id="ARBA00023002"/>
    </source>
</evidence>
<comment type="similarity">
    <text evidence="1 3">Belongs to the short-chain dehydrogenases/reductases (SDR) family.</text>
</comment>
<keyword evidence="6" id="KW-1185">Reference proteome</keyword>
<dbReference type="SUPFAM" id="SSF51735">
    <property type="entry name" value="NAD(P)-binding Rossmann-fold domains"/>
    <property type="match status" value="1"/>
</dbReference>
<dbReference type="PRINTS" id="PR00080">
    <property type="entry name" value="SDRFAMILY"/>
</dbReference>
<keyword evidence="2" id="KW-0560">Oxidoreductase</keyword>
<evidence type="ECO:0000313" key="5">
    <source>
        <dbReference type="EMBL" id="MDY5146416.1"/>
    </source>
</evidence>
<dbReference type="RefSeq" id="WP_087070286.1">
    <property type="nucleotide sequence ID" value="NZ_CAUPFC010000005.1"/>
</dbReference>
<evidence type="ECO:0000313" key="7">
    <source>
        <dbReference type="Proteomes" id="UP001288320"/>
    </source>
</evidence>
<accession>A0AAW9HKY3</accession>
<dbReference type="EMBL" id="JAWNFV010000004">
    <property type="protein sequence ID" value="MDY5140289.1"/>
    <property type="molecule type" value="Genomic_DNA"/>
</dbReference>
<name>A0AAW9HKY3_9ACTO</name>
<gene>
    <name evidence="4" type="ORF">R6G74_03010</name>
    <name evidence="5" type="ORF">R6P33_05175</name>
</gene>
<evidence type="ECO:0000256" key="3">
    <source>
        <dbReference type="RuleBase" id="RU000363"/>
    </source>
</evidence>
<dbReference type="EMBL" id="JAWNFY010000012">
    <property type="protein sequence ID" value="MDY5146416.1"/>
    <property type="molecule type" value="Genomic_DNA"/>
</dbReference>
<dbReference type="PRINTS" id="PR00081">
    <property type="entry name" value="GDHRDH"/>
</dbReference>
<evidence type="ECO:0000313" key="6">
    <source>
        <dbReference type="Proteomes" id="UP001284901"/>
    </source>
</evidence>
<dbReference type="GO" id="GO:0016020">
    <property type="term" value="C:membrane"/>
    <property type="evidence" value="ECO:0007669"/>
    <property type="project" value="TreeGrafter"/>
</dbReference>
<proteinExistence type="inferred from homology"/>
<reference evidence="4 6" key="1">
    <citation type="submission" date="2023-10" db="EMBL/GenBank/DDBJ databases">
        <title>Whole Genome based description of the genera Actinobaculum and Actinotignum reveals a complex phylogenetic relationship within the species included in the genus Actinotignum.</title>
        <authorList>
            <person name="Jensen C.S."/>
            <person name="Dargis R."/>
            <person name="Kemp M."/>
            <person name="Christensen J.J."/>
        </authorList>
    </citation>
    <scope>NUCLEOTIDE SEQUENCE</scope>
    <source>
        <strain evidence="5 6">SLA_B089</strain>
        <strain evidence="4">SLA_B245</strain>
    </source>
</reference>
<protein>
    <submittedName>
        <fullName evidence="4">SDR family NAD(P)-dependent oxidoreductase</fullName>
    </submittedName>
</protein>
<organism evidence="4 7">
    <name type="scientific">Actinotignum timonense</name>
    <dbReference type="NCBI Taxonomy" id="1870995"/>
    <lineage>
        <taxon>Bacteria</taxon>
        <taxon>Bacillati</taxon>
        <taxon>Actinomycetota</taxon>
        <taxon>Actinomycetes</taxon>
        <taxon>Actinomycetales</taxon>
        <taxon>Actinomycetaceae</taxon>
        <taxon>Actinotignum</taxon>
    </lineage>
</organism>
<dbReference type="PANTHER" id="PTHR44196">
    <property type="entry name" value="DEHYDROGENASE/REDUCTASE SDR FAMILY MEMBER 7B"/>
    <property type="match status" value="1"/>
</dbReference>
<dbReference type="CDD" id="cd05233">
    <property type="entry name" value="SDR_c"/>
    <property type="match status" value="1"/>
</dbReference>
<dbReference type="GO" id="GO:0016491">
    <property type="term" value="F:oxidoreductase activity"/>
    <property type="evidence" value="ECO:0007669"/>
    <property type="project" value="UniProtKB-KW"/>
</dbReference>
<dbReference type="PIRSF" id="PIRSF000126">
    <property type="entry name" value="11-beta-HSD1"/>
    <property type="match status" value="1"/>
</dbReference>
<dbReference type="AlphaFoldDB" id="A0AAW9HKY3"/>
<dbReference type="InterPro" id="IPR036291">
    <property type="entry name" value="NAD(P)-bd_dom_sf"/>
</dbReference>
<dbReference type="Proteomes" id="UP001288320">
    <property type="component" value="Unassembled WGS sequence"/>
</dbReference>
<dbReference type="Gene3D" id="3.40.50.720">
    <property type="entry name" value="NAD(P)-binding Rossmann-like Domain"/>
    <property type="match status" value="1"/>
</dbReference>
<dbReference type="Proteomes" id="UP001284901">
    <property type="component" value="Unassembled WGS sequence"/>
</dbReference>
<dbReference type="Pfam" id="PF00106">
    <property type="entry name" value="adh_short"/>
    <property type="match status" value="1"/>
</dbReference>
<dbReference type="GeneID" id="92812982"/>
<evidence type="ECO:0000313" key="4">
    <source>
        <dbReference type="EMBL" id="MDY5140289.1"/>
    </source>
</evidence>
<comment type="caution">
    <text evidence="4">The sequence shown here is derived from an EMBL/GenBank/DDBJ whole genome shotgun (WGS) entry which is preliminary data.</text>
</comment>
<dbReference type="PANTHER" id="PTHR44196:SF2">
    <property type="entry name" value="SHORT-CHAIN DEHYDROGENASE-RELATED"/>
    <property type="match status" value="1"/>
</dbReference>
<evidence type="ECO:0000256" key="1">
    <source>
        <dbReference type="ARBA" id="ARBA00006484"/>
    </source>
</evidence>
<sequence length="257" mass="27150">MGSALITGASAGLGLEFAWQLAAEGNDLVLVARNRARLEAIAHDLRQVAGVQVEVLAADLSRHDDARVVARRVAQRSRPIGLLVNNAGFGLGQEFSAGELEREEEALDVMVRAVLITCHAAAREFPRRGYGGIINVSSMTAGTAQGTYSAHKAWVRTFSEGLAAELAPNGVAVTCVTPGLIRTEFHERAAVDASQWADLLFAQPEAVVSAALEACRRGRVLVTPTALYKAAAAALRFAPRALVRKFAGPGLSGRTQA</sequence>